<dbReference type="AlphaFoldDB" id="A0A1C7MKH5"/>
<keyword evidence="3" id="KW-1185">Reference proteome</keyword>
<proteinExistence type="predicted"/>
<feature type="region of interest" description="Disordered" evidence="1">
    <location>
        <begin position="1"/>
        <end position="78"/>
    </location>
</feature>
<protein>
    <submittedName>
        <fullName evidence="2">Uncharacterized protein</fullName>
    </submittedName>
</protein>
<comment type="caution">
    <text evidence="2">The sequence shown here is derived from an EMBL/GenBank/DDBJ whole genome shotgun (WGS) entry which is preliminary data.</text>
</comment>
<organism evidence="2 3">
    <name type="scientific">Grifola frondosa</name>
    <name type="common">Maitake</name>
    <name type="synonym">Polyporus frondosus</name>
    <dbReference type="NCBI Taxonomy" id="5627"/>
    <lineage>
        <taxon>Eukaryota</taxon>
        <taxon>Fungi</taxon>
        <taxon>Dikarya</taxon>
        <taxon>Basidiomycota</taxon>
        <taxon>Agaricomycotina</taxon>
        <taxon>Agaricomycetes</taxon>
        <taxon>Polyporales</taxon>
        <taxon>Grifolaceae</taxon>
        <taxon>Grifola</taxon>
    </lineage>
</organism>
<accession>A0A1C7MKH5</accession>
<evidence type="ECO:0000256" key="1">
    <source>
        <dbReference type="SAM" id="MobiDB-lite"/>
    </source>
</evidence>
<reference evidence="2 3" key="1">
    <citation type="submission" date="2016-03" db="EMBL/GenBank/DDBJ databases">
        <title>Whole genome sequencing of Grifola frondosa 9006-11.</title>
        <authorList>
            <person name="Min B."/>
            <person name="Park H."/>
            <person name="Kim J.-G."/>
            <person name="Cho H."/>
            <person name="Oh Y.-L."/>
            <person name="Kong W.-S."/>
            <person name="Choi I.-G."/>
        </authorList>
    </citation>
    <scope>NUCLEOTIDE SEQUENCE [LARGE SCALE GENOMIC DNA]</scope>
    <source>
        <strain evidence="2 3">9006-11</strain>
    </source>
</reference>
<name>A0A1C7MKH5_GRIFR</name>
<evidence type="ECO:0000313" key="3">
    <source>
        <dbReference type="Proteomes" id="UP000092993"/>
    </source>
</evidence>
<dbReference type="Proteomes" id="UP000092993">
    <property type="component" value="Unassembled WGS sequence"/>
</dbReference>
<sequence>MQKPAGSPTAPRYAEAPIPDGIVYPGPPGKLGKRTPNVAAGVPLPPSPANTPSSPRRRRGSPVRHLSPLRFSTPQSQD</sequence>
<gene>
    <name evidence="2" type="ORF">A0H81_03059</name>
</gene>
<evidence type="ECO:0000313" key="2">
    <source>
        <dbReference type="EMBL" id="OBZ76926.1"/>
    </source>
</evidence>
<dbReference type="EMBL" id="LUGG01000003">
    <property type="protein sequence ID" value="OBZ76926.1"/>
    <property type="molecule type" value="Genomic_DNA"/>
</dbReference>